<reference evidence="2 3" key="1">
    <citation type="journal article" date="2021" name="Sci. Rep.">
        <title>The distribution of antibiotic resistance genes in chicken gut microbiota commensals.</title>
        <authorList>
            <person name="Juricova H."/>
            <person name="Matiasovicova J."/>
            <person name="Kubasova T."/>
            <person name="Cejkova D."/>
            <person name="Rychlik I."/>
        </authorList>
    </citation>
    <scope>NUCLEOTIDE SEQUENCE [LARGE SCALE GENOMIC DNA]</scope>
    <source>
        <strain evidence="2 3">An425</strain>
    </source>
</reference>
<dbReference type="PANTHER" id="PTHR45871">
    <property type="entry name" value="N-ACETYLGLUCOSAMINYL-PHOSPHATIDYLINOSITOL BIOSYNTHETIC PROTEIN"/>
    <property type="match status" value="1"/>
</dbReference>
<protein>
    <submittedName>
        <fullName evidence="2">Glycosyltransferase</fullName>
    </submittedName>
</protein>
<proteinExistence type="predicted"/>
<dbReference type="PANTHER" id="PTHR45871:SF1">
    <property type="entry name" value="PHOSPHATIDYLINOSITOL N-ACETYLGLUCOSAMINYLTRANSFERASE SUBUNIT A"/>
    <property type="match status" value="1"/>
</dbReference>
<dbReference type="Proteomes" id="UP000728968">
    <property type="component" value="Unassembled WGS sequence"/>
</dbReference>
<evidence type="ECO:0000313" key="3">
    <source>
        <dbReference type="Proteomes" id="UP000728968"/>
    </source>
</evidence>
<comment type="caution">
    <text evidence="2">The sequence shown here is derived from an EMBL/GenBank/DDBJ whole genome shotgun (WGS) entry which is preliminary data.</text>
</comment>
<evidence type="ECO:0000259" key="1">
    <source>
        <dbReference type="Pfam" id="PF00534"/>
    </source>
</evidence>
<feature type="domain" description="Glycosyl transferase family 1" evidence="1">
    <location>
        <begin position="43"/>
        <end position="203"/>
    </location>
</feature>
<accession>A0ABS2G5U3</accession>
<organism evidence="2 3">
    <name type="scientific">Fusobacterium mortiferum</name>
    <dbReference type="NCBI Taxonomy" id="850"/>
    <lineage>
        <taxon>Bacteria</taxon>
        <taxon>Fusobacteriati</taxon>
        <taxon>Fusobacteriota</taxon>
        <taxon>Fusobacteriia</taxon>
        <taxon>Fusobacteriales</taxon>
        <taxon>Fusobacteriaceae</taxon>
        <taxon>Fusobacterium</taxon>
    </lineage>
</organism>
<dbReference type="InterPro" id="IPR001296">
    <property type="entry name" value="Glyco_trans_1"/>
</dbReference>
<dbReference type="Gene3D" id="3.40.50.2000">
    <property type="entry name" value="Glycogen Phosphorylase B"/>
    <property type="match status" value="2"/>
</dbReference>
<name>A0ABS2G5U3_FUSMR</name>
<gene>
    <name evidence="2" type="ORF">H6A04_10715</name>
</gene>
<sequence length="219" mass="25337">MICVCKDNKKDFLNIFPSLNNKTKVFYNIINQEEIKKLAQEKIDLLKKGNEVVITTVGRLCEQKGQDRIIIILDELLKLGYNIRWFLVGDGDLREKLEIEIKNKKLEENLILLGTKLNPYPYIKNCDIYVQPSRSEGYCLTLAEAKILEKPIVVTEFAGSFEQIENQINGIRVKNQNKDILDGIIYLLENENIKIELEENLKKSNLNLAVKDNNIRNLI</sequence>
<evidence type="ECO:0000313" key="2">
    <source>
        <dbReference type="EMBL" id="MBM6876108.1"/>
    </source>
</evidence>
<dbReference type="Pfam" id="PF00534">
    <property type="entry name" value="Glycos_transf_1"/>
    <property type="match status" value="1"/>
</dbReference>
<dbReference type="EMBL" id="JACJLT010000181">
    <property type="protein sequence ID" value="MBM6876108.1"/>
    <property type="molecule type" value="Genomic_DNA"/>
</dbReference>
<keyword evidence="3" id="KW-1185">Reference proteome</keyword>
<dbReference type="SUPFAM" id="SSF53756">
    <property type="entry name" value="UDP-Glycosyltransferase/glycogen phosphorylase"/>
    <property type="match status" value="1"/>
</dbReference>
<dbReference type="CDD" id="cd03811">
    <property type="entry name" value="GT4_GT28_WabH-like"/>
    <property type="match status" value="1"/>
</dbReference>